<reference evidence="2 3" key="1">
    <citation type="submission" date="2012-04" db="EMBL/GenBank/DDBJ databases">
        <title>The Genome Sequence of Afipia broomeae ATCC 49717.</title>
        <authorList>
            <consortium name="The Broad Institute Genome Sequencing Platform"/>
            <person name="Earl A."/>
            <person name="Ward D."/>
            <person name="Feldgarden M."/>
            <person name="Gevers D."/>
            <person name="Huys G."/>
            <person name="Walker B."/>
            <person name="Young S.K."/>
            <person name="Zeng Q."/>
            <person name="Gargeya S."/>
            <person name="Fitzgerald M."/>
            <person name="Haas B."/>
            <person name="Abouelleil A."/>
            <person name="Alvarado L."/>
            <person name="Arachchi H.M."/>
            <person name="Berlin A."/>
            <person name="Chapman S.B."/>
            <person name="Goldberg J."/>
            <person name="Griggs A."/>
            <person name="Gujja S."/>
            <person name="Hansen M."/>
            <person name="Howarth C."/>
            <person name="Imamovic A."/>
            <person name="Larimer J."/>
            <person name="McCowen C."/>
            <person name="Montmayeur A."/>
            <person name="Murphy C."/>
            <person name="Neiman D."/>
            <person name="Pearson M."/>
            <person name="Priest M."/>
            <person name="Roberts A."/>
            <person name="Saif S."/>
            <person name="Shea T."/>
            <person name="Sisk P."/>
            <person name="Sykes S."/>
            <person name="Wortman J."/>
            <person name="Nusbaum C."/>
            <person name="Birren B."/>
        </authorList>
    </citation>
    <scope>NUCLEOTIDE SEQUENCE [LARGE SCALE GENOMIC DNA]</scope>
    <source>
        <strain evidence="2 3">ATCC 49717</strain>
    </source>
</reference>
<dbReference type="GO" id="GO:0003824">
    <property type="term" value="F:catalytic activity"/>
    <property type="evidence" value="ECO:0007669"/>
    <property type="project" value="UniProtKB-ARBA"/>
</dbReference>
<dbReference type="Gene3D" id="3.30.70.270">
    <property type="match status" value="1"/>
</dbReference>
<name>K8NVT8_9BRAD</name>
<sequence length="343" mass="36948">MSSDTNEDLRLQALRRYDILDTAPEETFDRITRIVAAALRVPMAAVSLVDDHRQWFKSRIGLAATETPRSSSFCAHTILANGAMVVTDTTQDLRFNGNPLVLGDPHIRFYAGYPVVSSDGVPLGAVCAIDTSPRDISPQELGLLKDLAALVNEQLELRLLASIDGLTGALRRKTFLNMCERELLLGRRGKTPSSCLMIDADHFKAINDQYGHDVGDQVLKALVDTFKAGLRATDIVGRLGGEEFGIFLPSTDLAGCVEVAERLRGMVESLEITTANLSVTVSIGAAEAAATGEDILGLLHRADTALLKAKRTGRNRIITECDSETLCCGSSAGFFTPSRSLVG</sequence>
<dbReference type="HOGENOM" id="CLU_000445_11_32_5"/>
<dbReference type="PATRIC" id="fig|883078.3.peg.4499"/>
<comment type="caution">
    <text evidence="2">The sequence shown here is derived from an EMBL/GenBank/DDBJ whole genome shotgun (WGS) entry which is preliminary data.</text>
</comment>
<dbReference type="Pfam" id="PF01590">
    <property type="entry name" value="GAF"/>
    <property type="match status" value="1"/>
</dbReference>
<dbReference type="PROSITE" id="PS50887">
    <property type="entry name" value="GGDEF"/>
    <property type="match status" value="1"/>
</dbReference>
<dbReference type="PANTHER" id="PTHR43102">
    <property type="entry name" value="SLR1143 PROTEIN"/>
    <property type="match status" value="1"/>
</dbReference>
<dbReference type="NCBIfam" id="TIGR00254">
    <property type="entry name" value="GGDEF"/>
    <property type="match status" value="1"/>
</dbReference>
<dbReference type="RefSeq" id="WP_006023057.1">
    <property type="nucleotide sequence ID" value="NZ_KB375284.1"/>
</dbReference>
<dbReference type="AlphaFoldDB" id="K8NVT8"/>
<dbReference type="Proteomes" id="UP000001096">
    <property type="component" value="Unassembled WGS sequence"/>
</dbReference>
<dbReference type="FunFam" id="3.30.70.270:FF:000001">
    <property type="entry name" value="Diguanylate cyclase domain protein"/>
    <property type="match status" value="1"/>
</dbReference>
<dbReference type="SUPFAM" id="SSF55073">
    <property type="entry name" value="Nucleotide cyclase"/>
    <property type="match status" value="1"/>
</dbReference>
<dbReference type="eggNOG" id="COG3706">
    <property type="taxonomic scope" value="Bacteria"/>
</dbReference>
<dbReference type="Pfam" id="PF00990">
    <property type="entry name" value="GGDEF"/>
    <property type="match status" value="1"/>
</dbReference>
<dbReference type="PANTHER" id="PTHR43102:SF2">
    <property type="entry name" value="GAF DOMAIN-CONTAINING PROTEIN"/>
    <property type="match status" value="1"/>
</dbReference>
<protein>
    <submittedName>
        <fullName evidence="2">Diguanylate cyclase (GGDEF) domain-containing protein</fullName>
    </submittedName>
</protein>
<feature type="domain" description="GGDEF" evidence="1">
    <location>
        <begin position="191"/>
        <end position="322"/>
    </location>
</feature>
<dbReference type="InterPro" id="IPR029016">
    <property type="entry name" value="GAF-like_dom_sf"/>
</dbReference>
<dbReference type="CDD" id="cd01949">
    <property type="entry name" value="GGDEF"/>
    <property type="match status" value="1"/>
</dbReference>
<accession>K8NVT8</accession>
<proteinExistence type="predicted"/>
<dbReference type="InterPro" id="IPR029787">
    <property type="entry name" value="Nucleotide_cyclase"/>
</dbReference>
<evidence type="ECO:0000313" key="2">
    <source>
        <dbReference type="EMBL" id="EKS34447.1"/>
    </source>
</evidence>
<dbReference type="InterPro" id="IPR003018">
    <property type="entry name" value="GAF"/>
</dbReference>
<dbReference type="SMART" id="SM00065">
    <property type="entry name" value="GAF"/>
    <property type="match status" value="1"/>
</dbReference>
<dbReference type="InterPro" id="IPR043128">
    <property type="entry name" value="Rev_trsase/Diguanyl_cyclase"/>
</dbReference>
<dbReference type="SUPFAM" id="SSF55781">
    <property type="entry name" value="GAF domain-like"/>
    <property type="match status" value="1"/>
</dbReference>
<organism evidence="2 3">
    <name type="scientific">Afipia broomeae ATCC 49717</name>
    <dbReference type="NCBI Taxonomy" id="883078"/>
    <lineage>
        <taxon>Bacteria</taxon>
        <taxon>Pseudomonadati</taxon>
        <taxon>Pseudomonadota</taxon>
        <taxon>Alphaproteobacteria</taxon>
        <taxon>Hyphomicrobiales</taxon>
        <taxon>Nitrobacteraceae</taxon>
        <taxon>Afipia</taxon>
    </lineage>
</organism>
<dbReference type="EMBL" id="AGWX01000005">
    <property type="protein sequence ID" value="EKS34447.1"/>
    <property type="molecule type" value="Genomic_DNA"/>
</dbReference>
<dbReference type="Gene3D" id="3.30.450.40">
    <property type="match status" value="1"/>
</dbReference>
<keyword evidence="3" id="KW-1185">Reference proteome</keyword>
<dbReference type="InterPro" id="IPR000160">
    <property type="entry name" value="GGDEF_dom"/>
</dbReference>
<evidence type="ECO:0000313" key="3">
    <source>
        <dbReference type="Proteomes" id="UP000001096"/>
    </source>
</evidence>
<dbReference type="SMART" id="SM00267">
    <property type="entry name" value="GGDEF"/>
    <property type="match status" value="1"/>
</dbReference>
<gene>
    <name evidence="2" type="ORF">HMPREF9695_04357</name>
</gene>
<evidence type="ECO:0000259" key="1">
    <source>
        <dbReference type="PROSITE" id="PS50887"/>
    </source>
</evidence>